<keyword evidence="2" id="KW-1185">Reference proteome</keyword>
<dbReference type="Proteomes" id="UP000790377">
    <property type="component" value="Unassembled WGS sequence"/>
</dbReference>
<evidence type="ECO:0000313" key="1">
    <source>
        <dbReference type="EMBL" id="KAH7906656.1"/>
    </source>
</evidence>
<reference evidence="1" key="1">
    <citation type="journal article" date="2021" name="New Phytol.">
        <title>Evolutionary innovations through gain and loss of genes in the ectomycorrhizal Boletales.</title>
        <authorList>
            <person name="Wu G."/>
            <person name="Miyauchi S."/>
            <person name="Morin E."/>
            <person name="Kuo A."/>
            <person name="Drula E."/>
            <person name="Varga T."/>
            <person name="Kohler A."/>
            <person name="Feng B."/>
            <person name="Cao Y."/>
            <person name="Lipzen A."/>
            <person name="Daum C."/>
            <person name="Hundley H."/>
            <person name="Pangilinan J."/>
            <person name="Johnson J."/>
            <person name="Barry K."/>
            <person name="LaButti K."/>
            <person name="Ng V."/>
            <person name="Ahrendt S."/>
            <person name="Min B."/>
            <person name="Choi I.G."/>
            <person name="Park H."/>
            <person name="Plett J.M."/>
            <person name="Magnuson J."/>
            <person name="Spatafora J.W."/>
            <person name="Nagy L.G."/>
            <person name="Henrissat B."/>
            <person name="Grigoriev I.V."/>
            <person name="Yang Z.L."/>
            <person name="Xu J."/>
            <person name="Martin F.M."/>
        </authorList>
    </citation>
    <scope>NUCLEOTIDE SEQUENCE</scope>
    <source>
        <strain evidence="1">ATCC 28755</strain>
    </source>
</reference>
<name>A0ACB8A0L6_9AGAM</name>
<accession>A0ACB8A0L6</accession>
<organism evidence="1 2">
    <name type="scientific">Hygrophoropsis aurantiaca</name>
    <dbReference type="NCBI Taxonomy" id="72124"/>
    <lineage>
        <taxon>Eukaryota</taxon>
        <taxon>Fungi</taxon>
        <taxon>Dikarya</taxon>
        <taxon>Basidiomycota</taxon>
        <taxon>Agaricomycotina</taxon>
        <taxon>Agaricomycetes</taxon>
        <taxon>Agaricomycetidae</taxon>
        <taxon>Boletales</taxon>
        <taxon>Coniophorineae</taxon>
        <taxon>Hygrophoropsidaceae</taxon>
        <taxon>Hygrophoropsis</taxon>
    </lineage>
</organism>
<sequence length="361" mass="38912">MDSPLLQTYISQLQGQLLDDLCTSVPALTELYQYYVRLQSKRLRPRLILLMAQATNGLGSAWSKKQCLPGPLQVEENDCSLNQSGLANVILPEQLRLAEVIEMIHVATLMHDDVIDESPLRRGAPSAPAQFGNKQSILGGDALLARALMLSASLGVPEVVTNVASVLSTLVEGELLQAQDTMTPVKQTSDDESRKPGSSDWDSYLKKTYMKTASLFSRALSCTVILGGATESDPLRDIASEFGSQLGMAFQIVDDILDFEGGEAMGKPVTADLHLGLATAPVLFALEENDEMQQLVDRRFQEPGDVQRATMIVKSTNALPRAGAVARAYAQKAHDALAPLPASPAKVALQCLAMGVIARDH</sequence>
<comment type="caution">
    <text evidence="1">The sequence shown here is derived from an EMBL/GenBank/DDBJ whole genome shotgun (WGS) entry which is preliminary data.</text>
</comment>
<protein>
    <submittedName>
        <fullName evidence="1">Terpenoid synthase</fullName>
    </submittedName>
</protein>
<proteinExistence type="predicted"/>
<gene>
    <name evidence="1" type="ORF">BJ138DRAFT_1162121</name>
</gene>
<dbReference type="EMBL" id="MU267991">
    <property type="protein sequence ID" value="KAH7906656.1"/>
    <property type="molecule type" value="Genomic_DNA"/>
</dbReference>
<evidence type="ECO:0000313" key="2">
    <source>
        <dbReference type="Proteomes" id="UP000790377"/>
    </source>
</evidence>